<name>A0A1S3TYQ1_VIGRR</name>
<organism evidence="1 2">
    <name type="scientific">Vigna radiata var. radiata</name>
    <name type="common">Mung bean</name>
    <name type="synonym">Phaseolus aureus</name>
    <dbReference type="NCBI Taxonomy" id="3916"/>
    <lineage>
        <taxon>Eukaryota</taxon>
        <taxon>Viridiplantae</taxon>
        <taxon>Streptophyta</taxon>
        <taxon>Embryophyta</taxon>
        <taxon>Tracheophyta</taxon>
        <taxon>Spermatophyta</taxon>
        <taxon>Magnoliopsida</taxon>
        <taxon>eudicotyledons</taxon>
        <taxon>Gunneridae</taxon>
        <taxon>Pentapetalae</taxon>
        <taxon>rosids</taxon>
        <taxon>fabids</taxon>
        <taxon>Fabales</taxon>
        <taxon>Fabaceae</taxon>
        <taxon>Papilionoideae</taxon>
        <taxon>50 kb inversion clade</taxon>
        <taxon>NPAAA clade</taxon>
        <taxon>indigoferoid/millettioid clade</taxon>
        <taxon>Phaseoleae</taxon>
        <taxon>Vigna</taxon>
    </lineage>
</organism>
<evidence type="ECO:0000313" key="2">
    <source>
        <dbReference type="RefSeq" id="XP_014498895.1"/>
    </source>
</evidence>
<reference evidence="1" key="1">
    <citation type="journal article" date="2014" name="Nat. Commun.">
        <title>Genome sequence of mungbean and insights into evolution within Vigna species.</title>
        <authorList>
            <person name="Kang Y.J."/>
            <person name="Kim S.K."/>
            <person name="Kim M.Y."/>
            <person name="Lestari P."/>
            <person name="Kim K.H."/>
            <person name="Ha B.K."/>
            <person name="Jun T.H."/>
            <person name="Hwang W.J."/>
            <person name="Lee T."/>
            <person name="Lee J."/>
            <person name="Shim S."/>
            <person name="Yoon M.Y."/>
            <person name="Jang Y.E."/>
            <person name="Han K.S."/>
            <person name="Taeprayoon P."/>
            <person name="Yoon N."/>
            <person name="Somta P."/>
            <person name="Tanya P."/>
            <person name="Kim K.S."/>
            <person name="Gwag J.G."/>
            <person name="Moon J.K."/>
            <person name="Lee Y.H."/>
            <person name="Park B.S."/>
            <person name="Bombarely A."/>
            <person name="Doyle J.J."/>
            <person name="Jackson S.A."/>
            <person name="Schafleitner R."/>
            <person name="Srinives P."/>
            <person name="Varshney R.K."/>
            <person name="Lee S.H."/>
        </authorList>
    </citation>
    <scope>NUCLEOTIDE SEQUENCE [LARGE SCALE GENOMIC DNA]</scope>
    <source>
        <strain evidence="1">cv. VC1973A</strain>
    </source>
</reference>
<sequence length="165" mass="19040">MIHRHLPKRVLRQFSFQQIIPRSPESLPMSEIHTIDQNWLRYVEHAVTGAVEAEDPSACVDGYLAWFRRVSHPYITPANDDDRPSLALRMRRHLPDDIPVPPVRRRRSLESGLLGMLSCQHVTQNAVVYEQTNQTLQVTRRSVEEYEAATTSRGACHVRRRASFS</sequence>
<dbReference type="KEGG" id="vra:106759984"/>
<keyword evidence="1" id="KW-1185">Reference proteome</keyword>
<dbReference type="Proteomes" id="UP000087766">
    <property type="component" value="Chromosome 1"/>
</dbReference>
<dbReference type="AlphaFoldDB" id="A0A1S3TYQ1"/>
<accession>A0A1S3TYQ1</accession>
<evidence type="ECO:0000313" key="1">
    <source>
        <dbReference type="Proteomes" id="UP000087766"/>
    </source>
</evidence>
<gene>
    <name evidence="2" type="primary">LOC106759984</name>
</gene>
<reference evidence="2" key="2">
    <citation type="submission" date="2025-08" db="UniProtKB">
        <authorList>
            <consortium name="RefSeq"/>
        </authorList>
    </citation>
    <scope>IDENTIFICATION</scope>
    <source>
        <tissue evidence="2">Leaf</tissue>
    </source>
</reference>
<protein>
    <submittedName>
        <fullName evidence="2">Uncharacterized protein LOC106759984</fullName>
    </submittedName>
</protein>
<dbReference type="GeneID" id="106759984"/>
<dbReference type="RefSeq" id="XP_014498895.1">
    <property type="nucleotide sequence ID" value="XM_014643409.1"/>
</dbReference>
<proteinExistence type="predicted"/>
<dbReference type="OrthoDB" id="1733861at2759"/>